<proteinExistence type="predicted"/>
<name>A0AAD7KDB6_9AGAR</name>
<organism evidence="2 3">
    <name type="scientific">Mycena maculata</name>
    <dbReference type="NCBI Taxonomy" id="230809"/>
    <lineage>
        <taxon>Eukaryota</taxon>
        <taxon>Fungi</taxon>
        <taxon>Dikarya</taxon>
        <taxon>Basidiomycota</taxon>
        <taxon>Agaricomycotina</taxon>
        <taxon>Agaricomycetes</taxon>
        <taxon>Agaricomycetidae</taxon>
        <taxon>Agaricales</taxon>
        <taxon>Marasmiineae</taxon>
        <taxon>Mycenaceae</taxon>
        <taxon>Mycena</taxon>
    </lineage>
</organism>
<comment type="caution">
    <text evidence="2">The sequence shown here is derived from an EMBL/GenBank/DDBJ whole genome shotgun (WGS) entry which is preliminary data.</text>
</comment>
<dbReference type="EMBL" id="JARJLG010000003">
    <property type="protein sequence ID" value="KAJ7782436.1"/>
    <property type="molecule type" value="Genomic_DNA"/>
</dbReference>
<feature type="compositionally biased region" description="Basic and acidic residues" evidence="1">
    <location>
        <begin position="182"/>
        <end position="198"/>
    </location>
</feature>
<accession>A0AAD7KDB6</accession>
<evidence type="ECO:0000313" key="3">
    <source>
        <dbReference type="Proteomes" id="UP001215280"/>
    </source>
</evidence>
<dbReference type="AlphaFoldDB" id="A0AAD7KDB6"/>
<feature type="region of interest" description="Disordered" evidence="1">
    <location>
        <begin position="172"/>
        <end position="203"/>
    </location>
</feature>
<keyword evidence="3" id="KW-1185">Reference proteome</keyword>
<protein>
    <submittedName>
        <fullName evidence="2">Uncharacterized protein</fullName>
    </submittedName>
</protein>
<sequence>MEMSIFNMRDPPSSEMDCAESRSGPGSWISRTAWIWSFVVRGGCQPTQPRSIRYPPRVMAGILSHPVSHANRMWENSEDRNLDPSAIPPQNQIKTRLSLRSASLVGDIAPRVGQTMSHPSGEKRTSGTQEARSGECCGGCQLTDRVQLEGESHLTVPSLGAYALRASAPGFAGLERSTSNGDRTERANRGASSSRERPATPVPLTHLKPLATTIQEHRKIQLIGRKKHQFPPRGPLPPTTISGRVVEEHRWEAKTYVGEDDEI</sequence>
<dbReference type="Proteomes" id="UP001215280">
    <property type="component" value="Unassembled WGS sequence"/>
</dbReference>
<feature type="region of interest" description="Disordered" evidence="1">
    <location>
        <begin position="1"/>
        <end position="24"/>
    </location>
</feature>
<feature type="region of interest" description="Disordered" evidence="1">
    <location>
        <begin position="111"/>
        <end position="134"/>
    </location>
</feature>
<reference evidence="2" key="1">
    <citation type="submission" date="2023-03" db="EMBL/GenBank/DDBJ databases">
        <title>Massive genome expansion in bonnet fungi (Mycena s.s.) driven by repeated elements and novel gene families across ecological guilds.</title>
        <authorList>
            <consortium name="Lawrence Berkeley National Laboratory"/>
            <person name="Harder C.B."/>
            <person name="Miyauchi S."/>
            <person name="Viragh M."/>
            <person name="Kuo A."/>
            <person name="Thoen E."/>
            <person name="Andreopoulos B."/>
            <person name="Lu D."/>
            <person name="Skrede I."/>
            <person name="Drula E."/>
            <person name="Henrissat B."/>
            <person name="Morin E."/>
            <person name="Kohler A."/>
            <person name="Barry K."/>
            <person name="LaButti K."/>
            <person name="Morin E."/>
            <person name="Salamov A."/>
            <person name="Lipzen A."/>
            <person name="Mereny Z."/>
            <person name="Hegedus B."/>
            <person name="Baldrian P."/>
            <person name="Stursova M."/>
            <person name="Weitz H."/>
            <person name="Taylor A."/>
            <person name="Grigoriev I.V."/>
            <person name="Nagy L.G."/>
            <person name="Martin F."/>
            <person name="Kauserud H."/>
        </authorList>
    </citation>
    <scope>NUCLEOTIDE SEQUENCE</scope>
    <source>
        <strain evidence="2">CBHHK188m</strain>
    </source>
</reference>
<evidence type="ECO:0000256" key="1">
    <source>
        <dbReference type="SAM" id="MobiDB-lite"/>
    </source>
</evidence>
<evidence type="ECO:0000313" key="2">
    <source>
        <dbReference type="EMBL" id="KAJ7782436.1"/>
    </source>
</evidence>
<gene>
    <name evidence="2" type="ORF">DFH07DRAFT_764583</name>
</gene>